<sequence length="103" mass="11868">MDKSSDSGTTWSFDVNYFSVAACTIYIYALAVPLAFYFLLQYFGSRASLTHFWCMWGYSLFIFIPTSVSITFSLCYFSSMRIFLLPLKLCVLFNVNSFGVYLE</sequence>
<evidence type="ECO:0000313" key="3">
    <source>
        <dbReference type="Proteomes" id="UP001370490"/>
    </source>
</evidence>
<dbReference type="GO" id="GO:0031267">
    <property type="term" value="F:small GTPase binding"/>
    <property type="evidence" value="ECO:0007669"/>
    <property type="project" value="InterPro"/>
</dbReference>
<dbReference type="PANTHER" id="PTHR12822:SF5">
    <property type="entry name" value="PROTEIN YIP"/>
    <property type="match status" value="1"/>
</dbReference>
<evidence type="ECO:0000256" key="1">
    <source>
        <dbReference type="SAM" id="Phobius"/>
    </source>
</evidence>
<protein>
    <submittedName>
        <fullName evidence="2">Uncharacterized protein</fullName>
    </submittedName>
</protein>
<proteinExistence type="predicted"/>
<feature type="transmembrane region" description="Helical" evidence="1">
    <location>
        <begin position="52"/>
        <end position="74"/>
    </location>
</feature>
<dbReference type="GO" id="GO:0005794">
    <property type="term" value="C:Golgi apparatus"/>
    <property type="evidence" value="ECO:0007669"/>
    <property type="project" value="InterPro"/>
</dbReference>
<feature type="transmembrane region" description="Helical" evidence="1">
    <location>
        <begin position="17"/>
        <end position="40"/>
    </location>
</feature>
<dbReference type="InterPro" id="IPR039765">
    <property type="entry name" value="Yip5/YIPF1/YIPF2"/>
</dbReference>
<dbReference type="Proteomes" id="UP001370490">
    <property type="component" value="Unassembled WGS sequence"/>
</dbReference>
<keyword evidence="1" id="KW-1133">Transmembrane helix</keyword>
<reference evidence="2 3" key="1">
    <citation type="submission" date="2023-12" db="EMBL/GenBank/DDBJ databases">
        <title>A high-quality genome assembly for Dillenia turbinata (Dilleniales).</title>
        <authorList>
            <person name="Chanderbali A."/>
        </authorList>
    </citation>
    <scope>NUCLEOTIDE SEQUENCE [LARGE SCALE GENOMIC DNA]</scope>
    <source>
        <strain evidence="2">LSX21</strain>
        <tissue evidence="2">Leaf</tissue>
    </source>
</reference>
<accession>A0AAN8VP47</accession>
<keyword evidence="1" id="KW-0812">Transmembrane</keyword>
<dbReference type="PANTHER" id="PTHR12822">
    <property type="entry name" value="PROTEIN YIPF"/>
    <property type="match status" value="1"/>
</dbReference>
<feature type="transmembrane region" description="Helical" evidence="1">
    <location>
        <begin position="80"/>
        <end position="102"/>
    </location>
</feature>
<dbReference type="GO" id="GO:0016192">
    <property type="term" value="P:vesicle-mediated transport"/>
    <property type="evidence" value="ECO:0007669"/>
    <property type="project" value="InterPro"/>
</dbReference>
<evidence type="ECO:0000313" key="2">
    <source>
        <dbReference type="EMBL" id="KAK6933112.1"/>
    </source>
</evidence>
<organism evidence="2 3">
    <name type="scientific">Dillenia turbinata</name>
    <dbReference type="NCBI Taxonomy" id="194707"/>
    <lineage>
        <taxon>Eukaryota</taxon>
        <taxon>Viridiplantae</taxon>
        <taxon>Streptophyta</taxon>
        <taxon>Embryophyta</taxon>
        <taxon>Tracheophyta</taxon>
        <taxon>Spermatophyta</taxon>
        <taxon>Magnoliopsida</taxon>
        <taxon>eudicotyledons</taxon>
        <taxon>Gunneridae</taxon>
        <taxon>Pentapetalae</taxon>
        <taxon>Dilleniales</taxon>
        <taxon>Dilleniaceae</taxon>
        <taxon>Dillenia</taxon>
    </lineage>
</organism>
<name>A0AAN8VP47_9MAGN</name>
<comment type="caution">
    <text evidence="2">The sequence shown here is derived from an EMBL/GenBank/DDBJ whole genome shotgun (WGS) entry which is preliminary data.</text>
</comment>
<dbReference type="AlphaFoldDB" id="A0AAN8VP47"/>
<dbReference type="EMBL" id="JBAMMX010000009">
    <property type="protein sequence ID" value="KAK6933112.1"/>
    <property type="molecule type" value="Genomic_DNA"/>
</dbReference>
<keyword evidence="1" id="KW-0472">Membrane</keyword>
<gene>
    <name evidence="2" type="ORF">RJ641_036006</name>
</gene>
<keyword evidence="3" id="KW-1185">Reference proteome</keyword>